<sequence>MSMPQLSWMRCLPAALWLCCLLPEGSCTWSLAGLQHANPSYRAIVRPAYKVAYKTVTALEWKCCPGHTGVNCKEGRKSRLNRTPAGCSELCELQGALGHCSPKELARIRTVPC</sequence>
<dbReference type="PROSITE" id="PS51041">
    <property type="entry name" value="EMI"/>
    <property type="match status" value="1"/>
</dbReference>
<dbReference type="Pfam" id="PF07546">
    <property type="entry name" value="EMI"/>
    <property type="match status" value="1"/>
</dbReference>
<keyword evidence="6" id="KW-1185">Reference proteome</keyword>
<feature type="domain" description="EMI" evidence="4">
    <location>
        <begin position="1"/>
        <end position="74"/>
    </location>
</feature>
<evidence type="ECO:0000256" key="2">
    <source>
        <dbReference type="ARBA" id="ARBA00023157"/>
    </source>
</evidence>
<keyword evidence="2" id="KW-1015">Disulfide bond</keyword>
<proteinExistence type="predicted"/>
<dbReference type="InterPro" id="IPR011489">
    <property type="entry name" value="EMI_domain"/>
</dbReference>
<keyword evidence="1 3" id="KW-0732">Signal</keyword>
<accession>M7BQF4</accession>
<dbReference type="STRING" id="8469.M7BQF4"/>
<gene>
    <name evidence="5" type="ORF">UY3_08523</name>
</gene>
<protein>
    <submittedName>
        <fullName evidence="5">EMI domain-containing protein 1</fullName>
    </submittedName>
</protein>
<evidence type="ECO:0000259" key="4">
    <source>
        <dbReference type="PROSITE" id="PS51041"/>
    </source>
</evidence>
<organism evidence="5 6">
    <name type="scientific">Chelonia mydas</name>
    <name type="common">Green sea-turtle</name>
    <name type="synonym">Chelonia agassizi</name>
    <dbReference type="NCBI Taxonomy" id="8469"/>
    <lineage>
        <taxon>Eukaryota</taxon>
        <taxon>Metazoa</taxon>
        <taxon>Chordata</taxon>
        <taxon>Craniata</taxon>
        <taxon>Vertebrata</taxon>
        <taxon>Euteleostomi</taxon>
        <taxon>Archelosauria</taxon>
        <taxon>Testudinata</taxon>
        <taxon>Testudines</taxon>
        <taxon>Cryptodira</taxon>
        <taxon>Durocryptodira</taxon>
        <taxon>Americhelydia</taxon>
        <taxon>Chelonioidea</taxon>
        <taxon>Cheloniidae</taxon>
        <taxon>Chelonia</taxon>
    </lineage>
</organism>
<dbReference type="EMBL" id="KB532800">
    <property type="protein sequence ID" value="EMP34303.1"/>
    <property type="molecule type" value="Genomic_DNA"/>
</dbReference>
<evidence type="ECO:0000256" key="3">
    <source>
        <dbReference type="SAM" id="SignalP"/>
    </source>
</evidence>
<name>M7BQF4_CHEMY</name>
<dbReference type="Proteomes" id="UP000031443">
    <property type="component" value="Unassembled WGS sequence"/>
</dbReference>
<reference evidence="6" key="1">
    <citation type="journal article" date="2013" name="Nat. Genet.">
        <title>The draft genomes of soft-shell turtle and green sea turtle yield insights into the development and evolution of the turtle-specific body plan.</title>
        <authorList>
            <person name="Wang Z."/>
            <person name="Pascual-Anaya J."/>
            <person name="Zadissa A."/>
            <person name="Li W."/>
            <person name="Niimura Y."/>
            <person name="Huang Z."/>
            <person name="Li C."/>
            <person name="White S."/>
            <person name="Xiong Z."/>
            <person name="Fang D."/>
            <person name="Wang B."/>
            <person name="Ming Y."/>
            <person name="Chen Y."/>
            <person name="Zheng Y."/>
            <person name="Kuraku S."/>
            <person name="Pignatelli M."/>
            <person name="Herrero J."/>
            <person name="Beal K."/>
            <person name="Nozawa M."/>
            <person name="Li Q."/>
            <person name="Wang J."/>
            <person name="Zhang H."/>
            <person name="Yu L."/>
            <person name="Shigenobu S."/>
            <person name="Wang J."/>
            <person name="Liu J."/>
            <person name="Flicek P."/>
            <person name="Searle S."/>
            <person name="Wang J."/>
            <person name="Kuratani S."/>
            <person name="Yin Y."/>
            <person name="Aken B."/>
            <person name="Zhang G."/>
            <person name="Irie N."/>
        </authorList>
    </citation>
    <scope>NUCLEOTIDE SEQUENCE [LARGE SCALE GENOMIC DNA]</scope>
</reference>
<evidence type="ECO:0000313" key="5">
    <source>
        <dbReference type="EMBL" id="EMP34303.1"/>
    </source>
</evidence>
<feature type="signal peptide" evidence="3">
    <location>
        <begin position="1"/>
        <end position="27"/>
    </location>
</feature>
<dbReference type="AlphaFoldDB" id="M7BQF4"/>
<evidence type="ECO:0000313" key="6">
    <source>
        <dbReference type="Proteomes" id="UP000031443"/>
    </source>
</evidence>
<feature type="chain" id="PRO_5004080440" evidence="3">
    <location>
        <begin position="28"/>
        <end position="113"/>
    </location>
</feature>
<evidence type="ECO:0000256" key="1">
    <source>
        <dbReference type="ARBA" id="ARBA00022729"/>
    </source>
</evidence>